<evidence type="ECO:0000256" key="4">
    <source>
        <dbReference type="ARBA" id="ARBA00022679"/>
    </source>
</evidence>
<evidence type="ECO:0000256" key="3">
    <source>
        <dbReference type="ARBA" id="ARBA00022676"/>
    </source>
</evidence>
<feature type="region of interest" description="Disordered" evidence="11">
    <location>
        <begin position="240"/>
        <end position="265"/>
    </location>
</feature>
<evidence type="ECO:0000256" key="9">
    <source>
        <dbReference type="ARBA" id="ARBA00023136"/>
    </source>
</evidence>
<dbReference type="GO" id="GO:0009274">
    <property type="term" value="C:peptidoglycan-based cell wall"/>
    <property type="evidence" value="ECO:0007669"/>
    <property type="project" value="InterPro"/>
</dbReference>
<dbReference type="HAMAP" id="MF_00766">
    <property type="entry name" value="PGT_MtgA"/>
    <property type="match status" value="1"/>
</dbReference>
<evidence type="ECO:0000256" key="6">
    <source>
        <dbReference type="ARBA" id="ARBA00022960"/>
    </source>
</evidence>
<evidence type="ECO:0000313" key="14">
    <source>
        <dbReference type="EMBL" id="GER93981.1"/>
    </source>
</evidence>
<name>A0A5J4L571_9ZZZZ</name>
<keyword evidence="5 12" id="KW-0812">Transmembrane</keyword>
<dbReference type="AlphaFoldDB" id="A0A5J4L571"/>
<keyword evidence="9 12" id="KW-0472">Membrane</keyword>
<reference evidence="14" key="1">
    <citation type="submission" date="2019-10" db="EMBL/GenBank/DDBJ databases">
        <title>Metagenomic sequencing of thiosulfate-disproportionating enrichment culture.</title>
        <authorList>
            <person name="Umezawa K."/>
            <person name="Kojima H."/>
            <person name="Fukui M."/>
        </authorList>
    </citation>
    <scope>NUCLEOTIDE SEQUENCE</scope>
    <source>
        <strain evidence="14">45J</strain>
    </source>
</reference>
<evidence type="ECO:0000259" key="13">
    <source>
        <dbReference type="Pfam" id="PF00912"/>
    </source>
</evidence>
<comment type="caution">
    <text evidence="14">The sequence shown here is derived from an EMBL/GenBank/DDBJ whole genome shotgun (WGS) entry which is preliminary data.</text>
</comment>
<accession>A0A5J4L571</accession>
<organism evidence="14">
    <name type="scientific">hot springs metagenome</name>
    <dbReference type="NCBI Taxonomy" id="433727"/>
    <lineage>
        <taxon>unclassified sequences</taxon>
        <taxon>metagenomes</taxon>
        <taxon>ecological metagenomes</taxon>
    </lineage>
</organism>
<feature type="domain" description="Glycosyl transferase family 51" evidence="13">
    <location>
        <begin position="58"/>
        <end position="223"/>
    </location>
</feature>
<dbReference type="Gene3D" id="1.10.3810.10">
    <property type="entry name" value="Biosynthetic peptidoglycan transglycosylase-like"/>
    <property type="match status" value="1"/>
</dbReference>
<dbReference type="NCBIfam" id="TIGR02070">
    <property type="entry name" value="mono_pep_trsgly"/>
    <property type="match status" value="1"/>
</dbReference>
<gene>
    <name evidence="14" type="ORF">A45J_1739</name>
</gene>
<evidence type="ECO:0000256" key="8">
    <source>
        <dbReference type="ARBA" id="ARBA00022989"/>
    </source>
</evidence>
<evidence type="ECO:0000256" key="7">
    <source>
        <dbReference type="ARBA" id="ARBA00022984"/>
    </source>
</evidence>
<dbReference type="PANTHER" id="PTHR30400:SF0">
    <property type="entry name" value="BIOSYNTHETIC PEPTIDOGLYCAN TRANSGLYCOSYLASE"/>
    <property type="match status" value="1"/>
</dbReference>
<feature type="transmembrane region" description="Helical" evidence="12">
    <location>
        <begin position="6"/>
        <end position="25"/>
    </location>
</feature>
<evidence type="ECO:0000256" key="10">
    <source>
        <dbReference type="ARBA" id="ARBA00023316"/>
    </source>
</evidence>
<feature type="compositionally biased region" description="Basic and acidic residues" evidence="11">
    <location>
        <begin position="243"/>
        <end position="252"/>
    </location>
</feature>
<keyword evidence="8 12" id="KW-1133">Transmembrane helix</keyword>
<keyword evidence="2" id="KW-0997">Cell inner membrane</keyword>
<keyword evidence="7" id="KW-0573">Peptidoglycan synthesis</keyword>
<evidence type="ECO:0000256" key="1">
    <source>
        <dbReference type="ARBA" id="ARBA00022475"/>
    </source>
</evidence>
<evidence type="ECO:0000256" key="11">
    <source>
        <dbReference type="SAM" id="MobiDB-lite"/>
    </source>
</evidence>
<proteinExistence type="inferred from homology"/>
<dbReference type="InterPro" id="IPR036950">
    <property type="entry name" value="PBP_transglycosylase"/>
</dbReference>
<dbReference type="SUPFAM" id="SSF53955">
    <property type="entry name" value="Lysozyme-like"/>
    <property type="match status" value="1"/>
</dbReference>
<keyword evidence="3" id="KW-0328">Glycosyltransferase</keyword>
<dbReference type="GO" id="GO:0016763">
    <property type="term" value="F:pentosyltransferase activity"/>
    <property type="evidence" value="ECO:0007669"/>
    <property type="project" value="InterPro"/>
</dbReference>
<evidence type="ECO:0000256" key="12">
    <source>
        <dbReference type="SAM" id="Phobius"/>
    </source>
</evidence>
<dbReference type="InterPro" id="IPR011812">
    <property type="entry name" value="Pep_trsgly"/>
</dbReference>
<dbReference type="GO" id="GO:0008360">
    <property type="term" value="P:regulation of cell shape"/>
    <property type="evidence" value="ECO:0007669"/>
    <property type="project" value="UniProtKB-KW"/>
</dbReference>
<sequence>MCKFRIFIVFLVSLLFLNIAHYFIFPDISKLKKENPQKTSFMEYREREWKEKGKKIKIRQIWVPISKISPYLVKAVLIAEDDKFWHHEGFDFEAIEKAIEKNIKAGKFKVGGSTISQQLAKNLYLSPSKNPIRKIKEVILTWRVERNLSKKRILELYLNVAEWGEGIFGIEAASLHYYGKPASALGPEEATRLASVLPNPRKYNPVGTSRYVENRSKIIYNIMVKRGIVIPEYEEISDSPENNLKHDNDKMPTFHLNKTQGTIKE</sequence>
<dbReference type="GO" id="GO:0016020">
    <property type="term" value="C:membrane"/>
    <property type="evidence" value="ECO:0007669"/>
    <property type="project" value="InterPro"/>
</dbReference>
<keyword evidence="1" id="KW-1003">Cell membrane</keyword>
<evidence type="ECO:0000256" key="2">
    <source>
        <dbReference type="ARBA" id="ARBA00022519"/>
    </source>
</evidence>
<dbReference type="InterPro" id="IPR023346">
    <property type="entry name" value="Lysozyme-like_dom_sf"/>
</dbReference>
<dbReference type="InterPro" id="IPR001264">
    <property type="entry name" value="Glyco_trans_51"/>
</dbReference>
<keyword evidence="6" id="KW-0133">Cell shape</keyword>
<keyword evidence="4" id="KW-0808">Transferase</keyword>
<keyword evidence="10" id="KW-0961">Cell wall biogenesis/degradation</keyword>
<dbReference type="GO" id="GO:0009252">
    <property type="term" value="P:peptidoglycan biosynthetic process"/>
    <property type="evidence" value="ECO:0007669"/>
    <property type="project" value="UniProtKB-KW"/>
</dbReference>
<evidence type="ECO:0000256" key="5">
    <source>
        <dbReference type="ARBA" id="ARBA00022692"/>
    </source>
</evidence>
<dbReference type="GO" id="GO:0071555">
    <property type="term" value="P:cell wall organization"/>
    <property type="evidence" value="ECO:0007669"/>
    <property type="project" value="UniProtKB-KW"/>
</dbReference>
<dbReference type="PANTHER" id="PTHR30400">
    <property type="entry name" value="MONOFUNCTIONAL BIOSYNTHETIC PEPTIDOGLYCAN TRANSGLYCOSYLASE"/>
    <property type="match status" value="1"/>
</dbReference>
<dbReference type="Pfam" id="PF00912">
    <property type="entry name" value="Transgly"/>
    <property type="match status" value="1"/>
</dbReference>
<feature type="compositionally biased region" description="Polar residues" evidence="11">
    <location>
        <begin position="256"/>
        <end position="265"/>
    </location>
</feature>
<protein>
    <submittedName>
        <fullName evidence="14">Monofunctional biosynthetic peptidoglycan transglycosylase</fullName>
    </submittedName>
</protein>
<dbReference type="EMBL" id="BLAB01000001">
    <property type="protein sequence ID" value="GER93981.1"/>
    <property type="molecule type" value="Genomic_DNA"/>
</dbReference>